<gene>
    <name evidence="1" type="ORF">N7539_008294</name>
</gene>
<reference evidence="1" key="2">
    <citation type="journal article" date="2023" name="IMA Fungus">
        <title>Comparative genomic study of the Penicillium genus elucidates a diverse pangenome and 15 lateral gene transfer events.</title>
        <authorList>
            <person name="Petersen C."/>
            <person name="Sorensen T."/>
            <person name="Nielsen M.R."/>
            <person name="Sondergaard T.E."/>
            <person name="Sorensen J.L."/>
            <person name="Fitzpatrick D.A."/>
            <person name="Frisvad J.C."/>
            <person name="Nielsen K.L."/>
        </authorList>
    </citation>
    <scope>NUCLEOTIDE SEQUENCE</scope>
    <source>
        <strain evidence="1">IBT 30728</strain>
    </source>
</reference>
<name>A0A9X0BNC5_9EURO</name>
<dbReference type="GeneID" id="81628144"/>
<reference evidence="1" key="1">
    <citation type="submission" date="2022-12" db="EMBL/GenBank/DDBJ databases">
        <authorList>
            <person name="Petersen C."/>
        </authorList>
    </citation>
    <scope>NUCLEOTIDE SEQUENCE</scope>
    <source>
        <strain evidence="1">IBT 30728</strain>
    </source>
</reference>
<dbReference type="Proteomes" id="UP001148312">
    <property type="component" value="Unassembled WGS sequence"/>
</dbReference>
<dbReference type="AlphaFoldDB" id="A0A9X0BNC5"/>
<proteinExistence type="predicted"/>
<dbReference type="RefSeq" id="XP_056786986.1">
    <property type="nucleotide sequence ID" value="XM_056937894.1"/>
</dbReference>
<evidence type="ECO:0000313" key="2">
    <source>
        <dbReference type="Proteomes" id="UP001148312"/>
    </source>
</evidence>
<accession>A0A9X0BNC5</accession>
<sequence length="112" mass="12650">MRIYRESRCEDPLASVDSTRAYSVSVDAKHTKLSEVSLLSRRVEPAEQRNRQVIRLVNGESNLEIITEVPSWRIGRDQGANLIGFRWSRTVQPRLVMTTGAWLGSSGHLDGK</sequence>
<organism evidence="1 2">
    <name type="scientific">Penicillium diatomitis</name>
    <dbReference type="NCBI Taxonomy" id="2819901"/>
    <lineage>
        <taxon>Eukaryota</taxon>
        <taxon>Fungi</taxon>
        <taxon>Dikarya</taxon>
        <taxon>Ascomycota</taxon>
        <taxon>Pezizomycotina</taxon>
        <taxon>Eurotiomycetes</taxon>
        <taxon>Eurotiomycetidae</taxon>
        <taxon>Eurotiales</taxon>
        <taxon>Aspergillaceae</taxon>
        <taxon>Penicillium</taxon>
    </lineage>
</organism>
<evidence type="ECO:0000313" key="1">
    <source>
        <dbReference type="EMBL" id="KAJ5475228.1"/>
    </source>
</evidence>
<dbReference type="EMBL" id="JAPWDQ010000012">
    <property type="protein sequence ID" value="KAJ5475228.1"/>
    <property type="molecule type" value="Genomic_DNA"/>
</dbReference>
<comment type="caution">
    <text evidence="1">The sequence shown here is derived from an EMBL/GenBank/DDBJ whole genome shotgun (WGS) entry which is preliminary data.</text>
</comment>
<protein>
    <submittedName>
        <fullName evidence="1">Uncharacterized protein</fullName>
    </submittedName>
</protein>
<keyword evidence="2" id="KW-1185">Reference proteome</keyword>